<evidence type="ECO:0000313" key="2">
    <source>
        <dbReference type="Proteomes" id="UP001521209"/>
    </source>
</evidence>
<name>A0ABS9DUU3_9PROT</name>
<dbReference type="PIRSF" id="PIRSF033905">
    <property type="entry name" value="UCP033905"/>
    <property type="match status" value="1"/>
</dbReference>
<dbReference type="InterPro" id="IPR036663">
    <property type="entry name" value="Fumarylacetoacetase_C_sf"/>
</dbReference>
<protein>
    <submittedName>
        <fullName evidence="1">FAH family protein</fullName>
    </submittedName>
</protein>
<accession>A0ABS9DUU3</accession>
<sequence>MRLVQYREAGGVRAGIAHDSATIEPLAIDGGTYALAQAAMVEGGMGAAVERRRTGISVDYQAIIDAGQLLAPVMHPDPAHCLVSGTGLTHFGSADTRDSMHQAIDEHASDSMKMFQHGVRDGKPAPGAVGFQPEWFYKGNGSCIVAPGAPLGFPDFARDGGEEPELVGLYIVGKDGTPARIGFAIGNEYSDHVTERFNYLWLAHSKLRDCSFGPELLIGEVPADIRGVSSILRDGAKIWGKPFATGEANMSHSIANLEHHHFKYAGFRRPGDVHVHFMGTSVLSCADGVALDPGDVMRISAEGFGRPLENPLGARKIVKVALAVL</sequence>
<organism evidence="1 2">
    <name type="scientific">Acidiphilium iwatense</name>
    <dbReference type="NCBI Taxonomy" id="768198"/>
    <lineage>
        <taxon>Bacteria</taxon>
        <taxon>Pseudomonadati</taxon>
        <taxon>Pseudomonadota</taxon>
        <taxon>Alphaproteobacteria</taxon>
        <taxon>Acetobacterales</taxon>
        <taxon>Acidocellaceae</taxon>
        <taxon>Acidiphilium</taxon>
    </lineage>
</organism>
<proteinExistence type="predicted"/>
<dbReference type="EMBL" id="JAKGBZ010000003">
    <property type="protein sequence ID" value="MCF3945550.1"/>
    <property type="molecule type" value="Genomic_DNA"/>
</dbReference>
<evidence type="ECO:0000313" key="1">
    <source>
        <dbReference type="EMBL" id="MCF3945550.1"/>
    </source>
</evidence>
<comment type="caution">
    <text evidence="1">The sequence shown here is derived from an EMBL/GenBank/DDBJ whole genome shotgun (WGS) entry which is preliminary data.</text>
</comment>
<keyword evidence="2" id="KW-1185">Reference proteome</keyword>
<reference evidence="1 2" key="1">
    <citation type="submission" date="2022-01" db="EMBL/GenBank/DDBJ databases">
        <authorList>
            <person name="Won M."/>
            <person name="Kim S.-J."/>
            <person name="Kwon S.-W."/>
        </authorList>
    </citation>
    <scope>NUCLEOTIDE SEQUENCE [LARGE SCALE GENOMIC DNA]</scope>
    <source>
        <strain evidence="1 2">KCTC 23505</strain>
    </source>
</reference>
<dbReference type="InterPro" id="IPR009645">
    <property type="entry name" value="GguC"/>
</dbReference>
<dbReference type="Gene3D" id="3.90.850.10">
    <property type="entry name" value="Fumarylacetoacetase-like, C-terminal domain"/>
    <property type="match status" value="1"/>
</dbReference>
<dbReference type="NCBIfam" id="NF040903">
    <property type="entry name" value="GguC"/>
    <property type="match status" value="1"/>
</dbReference>
<gene>
    <name evidence="1" type="ORF">L2A60_02475</name>
</gene>
<dbReference type="RefSeq" id="WP_235702790.1">
    <property type="nucleotide sequence ID" value="NZ_JAKGBZ010000003.1"/>
</dbReference>
<dbReference type="Proteomes" id="UP001521209">
    <property type="component" value="Unassembled WGS sequence"/>
</dbReference>
<dbReference type="SUPFAM" id="SSF56529">
    <property type="entry name" value="FAH"/>
    <property type="match status" value="1"/>
</dbReference>